<feature type="region of interest" description="Disordered" evidence="1">
    <location>
        <begin position="209"/>
        <end position="304"/>
    </location>
</feature>
<feature type="compositionally biased region" description="Polar residues" evidence="1">
    <location>
        <begin position="328"/>
        <end position="357"/>
    </location>
</feature>
<evidence type="ECO:0000313" key="3">
    <source>
        <dbReference type="EMBL" id="KAG5530806.1"/>
    </source>
</evidence>
<sequence length="703" mass="78497">MDRSWMSLSDRFSQPYVDGVDYFIEFASANSGEAVEIKCPCIDCRNFYKHKYDTVRAHLLVRGIMLSYTTWLLHGEIPEPDDQDESDDENNKDNDDVYGELINDHYRGTYMDDDTSERNGVQNFEKLLEASQCGLYPGCKKSDTLLAFVIEMLQVKVQYRDDADPEIILEAELMADHGDDEDEENDTMAEYIDDEDNELSGQADTNSLSKALFGSNHSGNTKGTHKRKNKAGHGNIDEDYLPSNGEGRVSSSEEDDDSSDDDVSSGSQANKVTSTGQGKKNGPGKKKGTSDAQPLRKSQRTQENGCQALQIQPHTVLAEGMTEVAAQPTQLPTSPTEQTNPFGSPHTIASSTGASSSKRVRGPTRGKNVDHIRKTLGQPIPVVINPETMSIEGKYATSVACAIGLNIRDHAPVRDIGWGDIDFGIRESIIMRVGQMFGLGDYKNDMVVRRVIDIKCQSLYANWKCDLYKHYKDLKKKKVSDIKSRALYPCNPNDWIFMIENVWETKDWKTKSKRGRHARSCLKFNHTSGSLSFAARAAKFIKENHKKQPFAEHFKETHIRHRLGKDVWINDTAKEAHQEIVRITSDVTNPQTEEHASVEVLGKRSGYLKGYGIRKNTKANAMPSQPIPNPEVVALQEKLANHEKVVANHEKAMADQAKMFQHMLMMVVMKSGIDPACIPGLVSCSGNEEDDTLAGEEDDEVGH</sequence>
<dbReference type="Pfam" id="PF03004">
    <property type="entry name" value="Transposase_24"/>
    <property type="match status" value="1"/>
</dbReference>
<reference evidence="3" key="1">
    <citation type="submission" date="2020-08" db="EMBL/GenBank/DDBJ databases">
        <title>Plant Genome Project.</title>
        <authorList>
            <person name="Zhang R.-G."/>
        </authorList>
    </citation>
    <scope>NUCLEOTIDE SEQUENCE</scope>
    <source>
        <strain evidence="3">WSP0</strain>
        <tissue evidence="3">Leaf</tissue>
    </source>
</reference>
<gene>
    <name evidence="3" type="ORF">RHGRI_025696</name>
</gene>
<feature type="compositionally biased region" description="Acidic residues" evidence="1">
    <location>
        <begin position="78"/>
        <end position="88"/>
    </location>
</feature>
<evidence type="ECO:0000256" key="1">
    <source>
        <dbReference type="SAM" id="MobiDB-lite"/>
    </source>
</evidence>
<protein>
    <recommendedName>
        <fullName evidence="2">Transposase-associated domain-containing protein</fullName>
    </recommendedName>
</protein>
<feature type="domain" description="Transposase-associated" evidence="2">
    <location>
        <begin position="3"/>
        <end position="76"/>
    </location>
</feature>
<proteinExistence type="predicted"/>
<organism evidence="3 4">
    <name type="scientific">Rhododendron griersonianum</name>
    <dbReference type="NCBI Taxonomy" id="479676"/>
    <lineage>
        <taxon>Eukaryota</taxon>
        <taxon>Viridiplantae</taxon>
        <taxon>Streptophyta</taxon>
        <taxon>Embryophyta</taxon>
        <taxon>Tracheophyta</taxon>
        <taxon>Spermatophyta</taxon>
        <taxon>Magnoliopsida</taxon>
        <taxon>eudicotyledons</taxon>
        <taxon>Gunneridae</taxon>
        <taxon>Pentapetalae</taxon>
        <taxon>asterids</taxon>
        <taxon>Ericales</taxon>
        <taxon>Ericaceae</taxon>
        <taxon>Ericoideae</taxon>
        <taxon>Rhodoreae</taxon>
        <taxon>Rhododendron</taxon>
    </lineage>
</organism>
<name>A0AAV6IQ21_9ERIC</name>
<comment type="caution">
    <text evidence="3">The sequence shown here is derived from an EMBL/GenBank/DDBJ whole genome shotgun (WGS) entry which is preliminary data.</text>
</comment>
<keyword evidence="4" id="KW-1185">Reference proteome</keyword>
<dbReference type="EMBL" id="JACTNZ010000009">
    <property type="protein sequence ID" value="KAG5530806.1"/>
    <property type="molecule type" value="Genomic_DNA"/>
</dbReference>
<dbReference type="AlphaFoldDB" id="A0AAV6IQ21"/>
<evidence type="ECO:0000259" key="2">
    <source>
        <dbReference type="Pfam" id="PF13963"/>
    </source>
</evidence>
<accession>A0AAV6IQ21</accession>
<dbReference type="Proteomes" id="UP000823749">
    <property type="component" value="Chromosome 9"/>
</dbReference>
<dbReference type="Pfam" id="PF13963">
    <property type="entry name" value="Transpos_assoc"/>
    <property type="match status" value="1"/>
</dbReference>
<feature type="compositionally biased region" description="Acidic residues" evidence="1">
    <location>
        <begin position="252"/>
        <end position="263"/>
    </location>
</feature>
<dbReference type="InterPro" id="IPR004252">
    <property type="entry name" value="Probable_transposase_24"/>
</dbReference>
<feature type="compositionally biased region" description="Polar residues" evidence="1">
    <location>
        <begin position="266"/>
        <end position="275"/>
    </location>
</feature>
<dbReference type="PANTHER" id="PTHR33499">
    <property type="entry name" value="OS12G0282400 PROTEIN-RELATED"/>
    <property type="match status" value="1"/>
</dbReference>
<evidence type="ECO:0000313" key="4">
    <source>
        <dbReference type="Proteomes" id="UP000823749"/>
    </source>
</evidence>
<feature type="region of interest" description="Disordered" evidence="1">
    <location>
        <begin position="328"/>
        <end position="369"/>
    </location>
</feature>
<dbReference type="InterPro" id="IPR029480">
    <property type="entry name" value="Transpos_assoc"/>
</dbReference>
<feature type="compositionally biased region" description="Polar residues" evidence="1">
    <location>
        <begin position="209"/>
        <end position="222"/>
    </location>
</feature>
<dbReference type="PANTHER" id="PTHR33499:SF11">
    <property type="entry name" value="NO APICAL MERISTEM-ASSOCIATED C-TERMINAL DOMAIN-CONTAINING PROTEIN"/>
    <property type="match status" value="1"/>
</dbReference>
<feature type="region of interest" description="Disordered" evidence="1">
    <location>
        <begin position="77"/>
        <end position="98"/>
    </location>
</feature>